<feature type="domain" description="Xylose isomerase-like TIM barrel" evidence="1">
    <location>
        <begin position="35"/>
        <end position="280"/>
    </location>
</feature>
<protein>
    <submittedName>
        <fullName evidence="2">Myo-inosose-2 dehydratase</fullName>
        <ecNumber evidence="2">4.2.1.44</ecNumber>
    </submittedName>
</protein>
<dbReference type="InterPro" id="IPR050312">
    <property type="entry name" value="IolE/XylAMocC-like"/>
</dbReference>
<dbReference type="EMBL" id="JAPQFJ010000007">
    <property type="protein sequence ID" value="MCY6958610.1"/>
    <property type="molecule type" value="Genomic_DNA"/>
</dbReference>
<sequence>MERKFYNVRFAAQPINWSNNDLASLEENVSFQQILDEIHEVGYEGTELGKKYPKDTKILKKELKKRNLVLTSGFGKVYFTNSELSEEFFKQYKEHVLFLKEMGCEYVITCEIGNSSYWDSNSDMNEIESNNLNEERWYLLSQGLNKAGQFCKENGMKLVYHMHADTPINSLEQIRKLMNLTDKDKVFLVGDTGHLFYCGVDLESFFEEFADRIKYVHLKDVREEVLLEIKKYNIDFEAAVRLGVFTVPGDGSIDFTPIMDILEENDYQGWIVVEAEQNPKYANPLIYASKAREYIRIITNM</sequence>
<comment type="caution">
    <text evidence="2">The sequence shown here is derived from an EMBL/GenBank/DDBJ whole genome shotgun (WGS) entry which is preliminary data.</text>
</comment>
<dbReference type="Gene3D" id="3.20.20.150">
    <property type="entry name" value="Divalent-metal-dependent TIM barrel enzymes"/>
    <property type="match status" value="1"/>
</dbReference>
<keyword evidence="3" id="KW-1185">Reference proteome</keyword>
<dbReference type="EC" id="4.2.1.44" evidence="2"/>
<dbReference type="GO" id="GO:0050114">
    <property type="term" value="F:myo-inosose-2 dehydratase activity"/>
    <property type="evidence" value="ECO:0007669"/>
    <property type="project" value="UniProtKB-EC"/>
</dbReference>
<evidence type="ECO:0000313" key="2">
    <source>
        <dbReference type="EMBL" id="MCY6958610.1"/>
    </source>
</evidence>
<name>A0ABT4D8K7_9CLOT</name>
<dbReference type="SUPFAM" id="SSF51658">
    <property type="entry name" value="Xylose isomerase-like"/>
    <property type="match status" value="1"/>
</dbReference>
<keyword evidence="2" id="KW-0456">Lyase</keyword>
<dbReference type="RefSeq" id="WP_268061029.1">
    <property type="nucleotide sequence ID" value="NZ_JAPQFJ010000007.1"/>
</dbReference>
<accession>A0ABT4D8K7</accession>
<evidence type="ECO:0000313" key="3">
    <source>
        <dbReference type="Proteomes" id="UP001144612"/>
    </source>
</evidence>
<gene>
    <name evidence="2" type="primary">iolE</name>
    <name evidence="2" type="ORF">OW729_08340</name>
</gene>
<organism evidence="2 3">
    <name type="scientific">Clostridium brassicae</name>
    <dbReference type="NCBI Taxonomy" id="2999072"/>
    <lineage>
        <taxon>Bacteria</taxon>
        <taxon>Bacillati</taxon>
        <taxon>Bacillota</taxon>
        <taxon>Clostridia</taxon>
        <taxon>Eubacteriales</taxon>
        <taxon>Clostridiaceae</taxon>
        <taxon>Clostridium</taxon>
    </lineage>
</organism>
<proteinExistence type="predicted"/>
<dbReference type="Proteomes" id="UP001144612">
    <property type="component" value="Unassembled WGS sequence"/>
</dbReference>
<dbReference type="InterPro" id="IPR036237">
    <property type="entry name" value="Xyl_isomerase-like_sf"/>
</dbReference>
<dbReference type="PANTHER" id="PTHR12110:SF41">
    <property type="entry name" value="INOSOSE DEHYDRATASE"/>
    <property type="match status" value="1"/>
</dbReference>
<dbReference type="Pfam" id="PF01261">
    <property type="entry name" value="AP_endonuc_2"/>
    <property type="match status" value="1"/>
</dbReference>
<dbReference type="InterPro" id="IPR013022">
    <property type="entry name" value="Xyl_isomerase-like_TIM-brl"/>
</dbReference>
<dbReference type="NCBIfam" id="TIGR04379">
    <property type="entry name" value="myo_inos_iolE"/>
    <property type="match status" value="1"/>
</dbReference>
<evidence type="ECO:0000259" key="1">
    <source>
        <dbReference type="Pfam" id="PF01261"/>
    </source>
</evidence>
<dbReference type="InterPro" id="IPR030823">
    <property type="entry name" value="IolE/MocC"/>
</dbReference>
<reference evidence="2" key="1">
    <citation type="submission" date="2022-12" db="EMBL/GenBank/DDBJ databases">
        <title>Clostridium sp. nov., isolated from industrial wastewater.</title>
        <authorList>
            <person name="Jiayan W."/>
        </authorList>
    </citation>
    <scope>NUCLEOTIDE SEQUENCE</scope>
    <source>
        <strain evidence="2">ZC22-4</strain>
    </source>
</reference>
<dbReference type="PANTHER" id="PTHR12110">
    <property type="entry name" value="HYDROXYPYRUVATE ISOMERASE"/>
    <property type="match status" value="1"/>
</dbReference>